<dbReference type="EMBL" id="BSVA01000001">
    <property type="protein sequence ID" value="GMA91249.1"/>
    <property type="molecule type" value="Genomic_DNA"/>
</dbReference>
<evidence type="ECO:0000256" key="1">
    <source>
        <dbReference type="SAM" id="SignalP"/>
    </source>
</evidence>
<reference evidence="3" key="1">
    <citation type="journal article" date="2019" name="Int. J. Syst. Evol. Microbiol.">
        <title>The Global Catalogue of Microorganisms (GCM) 10K type strain sequencing project: providing services to taxonomists for standard genome sequencing and annotation.</title>
        <authorList>
            <consortium name="The Broad Institute Genomics Platform"/>
            <consortium name="The Broad Institute Genome Sequencing Center for Infectious Disease"/>
            <person name="Wu L."/>
            <person name="Ma J."/>
        </authorList>
    </citation>
    <scope>NUCLEOTIDE SEQUENCE [LARGE SCALE GENOMIC DNA]</scope>
    <source>
        <strain evidence="3">NBRC 108755</strain>
    </source>
</reference>
<proteinExistence type="predicted"/>
<feature type="chain" id="PRO_5045435479" evidence="1">
    <location>
        <begin position="30"/>
        <end position="165"/>
    </location>
</feature>
<name>A0ABQ6JVW3_9MICO</name>
<keyword evidence="3" id="KW-1185">Reference proteome</keyword>
<organism evidence="2 3">
    <name type="scientific">Homoserinibacter gongjuensis</name>
    <dbReference type="NCBI Taxonomy" id="1162968"/>
    <lineage>
        <taxon>Bacteria</taxon>
        <taxon>Bacillati</taxon>
        <taxon>Actinomycetota</taxon>
        <taxon>Actinomycetes</taxon>
        <taxon>Micrococcales</taxon>
        <taxon>Microbacteriaceae</taxon>
        <taxon>Homoserinibacter</taxon>
    </lineage>
</organism>
<evidence type="ECO:0000313" key="2">
    <source>
        <dbReference type="EMBL" id="GMA91249.1"/>
    </source>
</evidence>
<comment type="caution">
    <text evidence="2">The sequence shown here is derived from an EMBL/GenBank/DDBJ whole genome shotgun (WGS) entry which is preliminary data.</text>
</comment>
<dbReference type="PROSITE" id="PS51257">
    <property type="entry name" value="PROKAR_LIPOPROTEIN"/>
    <property type="match status" value="1"/>
</dbReference>
<protein>
    <submittedName>
        <fullName evidence="2">Uncharacterized protein</fullName>
    </submittedName>
</protein>
<dbReference type="Proteomes" id="UP001157069">
    <property type="component" value="Unassembled WGS sequence"/>
</dbReference>
<feature type="signal peptide" evidence="1">
    <location>
        <begin position="1"/>
        <end position="29"/>
    </location>
</feature>
<dbReference type="RefSeq" id="WP_284299506.1">
    <property type="nucleotide sequence ID" value="NZ_BSVA01000001.1"/>
</dbReference>
<gene>
    <name evidence="2" type="ORF">GCM10025869_17780</name>
</gene>
<sequence length="165" mass="16456">MTPTSTRAATRALHLAAIGGLLLALSACAPDPNGPAVSGPALGDPGPAGPAAGDACERAFPGSPFGTDLADAPTVPADWTHPDGVELCGVYQSSDANAVLQYVTELEPDAVLDAWEPLLGGYALERSSGMGSWPILNAVAGDLEFAIQTDGDTGAIIIGFAEGAA</sequence>
<evidence type="ECO:0000313" key="3">
    <source>
        <dbReference type="Proteomes" id="UP001157069"/>
    </source>
</evidence>
<keyword evidence="1" id="KW-0732">Signal</keyword>
<accession>A0ABQ6JVW3</accession>